<evidence type="ECO:0000313" key="1">
    <source>
        <dbReference type="EMBL" id="MCI26926.1"/>
    </source>
</evidence>
<accession>A0A392QTR8</accession>
<dbReference type="Proteomes" id="UP000265520">
    <property type="component" value="Unassembled WGS sequence"/>
</dbReference>
<organism evidence="1 2">
    <name type="scientific">Trifolium medium</name>
    <dbReference type="NCBI Taxonomy" id="97028"/>
    <lineage>
        <taxon>Eukaryota</taxon>
        <taxon>Viridiplantae</taxon>
        <taxon>Streptophyta</taxon>
        <taxon>Embryophyta</taxon>
        <taxon>Tracheophyta</taxon>
        <taxon>Spermatophyta</taxon>
        <taxon>Magnoliopsida</taxon>
        <taxon>eudicotyledons</taxon>
        <taxon>Gunneridae</taxon>
        <taxon>Pentapetalae</taxon>
        <taxon>rosids</taxon>
        <taxon>fabids</taxon>
        <taxon>Fabales</taxon>
        <taxon>Fabaceae</taxon>
        <taxon>Papilionoideae</taxon>
        <taxon>50 kb inversion clade</taxon>
        <taxon>NPAAA clade</taxon>
        <taxon>Hologalegina</taxon>
        <taxon>IRL clade</taxon>
        <taxon>Trifolieae</taxon>
        <taxon>Trifolium</taxon>
    </lineage>
</organism>
<reference evidence="1 2" key="1">
    <citation type="journal article" date="2018" name="Front. Plant Sci.">
        <title>Red Clover (Trifolium pratense) and Zigzag Clover (T. medium) - A Picture of Genomic Similarities and Differences.</title>
        <authorList>
            <person name="Dluhosova J."/>
            <person name="Istvanek J."/>
            <person name="Nedelnik J."/>
            <person name="Repkova J."/>
        </authorList>
    </citation>
    <scope>NUCLEOTIDE SEQUENCE [LARGE SCALE GENOMIC DNA]</scope>
    <source>
        <strain evidence="2">cv. 10/8</strain>
        <tissue evidence="1">Leaf</tissue>
    </source>
</reference>
<comment type="caution">
    <text evidence="1">The sequence shown here is derived from an EMBL/GenBank/DDBJ whole genome shotgun (WGS) entry which is preliminary data.</text>
</comment>
<dbReference type="AlphaFoldDB" id="A0A392QTR8"/>
<sequence length="42" mass="4739">MFKFVAHKSPIGEEMDEVAGAYFLCTWGCGMEGIDRIVWKEG</sequence>
<keyword evidence="2" id="KW-1185">Reference proteome</keyword>
<feature type="non-terminal residue" evidence="1">
    <location>
        <position position="42"/>
    </location>
</feature>
<protein>
    <submittedName>
        <fullName evidence="1">Uncharacterized protein</fullName>
    </submittedName>
</protein>
<proteinExistence type="predicted"/>
<evidence type="ECO:0000313" key="2">
    <source>
        <dbReference type="Proteomes" id="UP000265520"/>
    </source>
</evidence>
<dbReference type="EMBL" id="LXQA010156233">
    <property type="protein sequence ID" value="MCI26926.1"/>
    <property type="molecule type" value="Genomic_DNA"/>
</dbReference>
<name>A0A392QTR8_9FABA</name>